<dbReference type="GO" id="GO:0043023">
    <property type="term" value="F:ribosomal large subunit binding"/>
    <property type="evidence" value="ECO:0007669"/>
    <property type="project" value="TreeGrafter"/>
</dbReference>
<dbReference type="GO" id="GO:1990112">
    <property type="term" value="C:RQC complex"/>
    <property type="evidence" value="ECO:0007669"/>
    <property type="project" value="TreeGrafter"/>
</dbReference>
<evidence type="ECO:0000259" key="1">
    <source>
        <dbReference type="Pfam" id="PF05670"/>
    </source>
</evidence>
<dbReference type="InterPro" id="IPR008532">
    <property type="entry name" value="NFACT_RNA-bd"/>
</dbReference>
<name>A0AB38ZLY7_9VIRU</name>
<dbReference type="InterPro" id="IPR051608">
    <property type="entry name" value="RQC_Subunit_NEMF"/>
</dbReference>
<sequence>MYEYISYDNIRILVGENTKENEELATASRPEDWWMHVVERPGAHVIIAYNKDSLPKETVNDAAAIAVYHSHAKTMPKVCVHVARAKNVIPGKQKGHVNVIEVSSVKNIFMDKELFRMERLLKTRVHTPTGCSSLVLTKLGSFFFTV</sequence>
<proteinExistence type="predicted"/>
<dbReference type="PANTHER" id="PTHR15239">
    <property type="entry name" value="NUCLEAR EXPORT MEDIATOR FACTOR NEMF"/>
    <property type="match status" value="1"/>
</dbReference>
<accession>A0AB38ZLY7</accession>
<evidence type="ECO:0000313" key="2">
    <source>
        <dbReference type="EMBL" id="XAO13386.1"/>
    </source>
</evidence>
<dbReference type="EMBL" id="PP130629">
    <property type="protein sequence ID" value="XAO13386.1"/>
    <property type="molecule type" value="Genomic_DNA"/>
</dbReference>
<protein>
    <recommendedName>
        <fullName evidence="1">NFACT RNA-binding domain-containing protein</fullName>
    </recommendedName>
</protein>
<dbReference type="PANTHER" id="PTHR15239:SF6">
    <property type="entry name" value="RIBOSOME QUALITY CONTROL COMPLEX SUBUNIT NEMF"/>
    <property type="match status" value="1"/>
</dbReference>
<reference evidence="2" key="1">
    <citation type="submission" date="2024-01" db="EMBL/GenBank/DDBJ databases">
        <title>Genomic and biogeographic characterisation of Mantoniella tinhauana virus 1, the first discovered Mantoniella-infecting prasinovirus.</title>
        <authorList>
            <person name="Rey Redondo E."/>
            <person name="Yung C.C.M."/>
        </authorList>
    </citation>
    <scope>NUCLEOTIDE SEQUENCE</scope>
    <source>
        <strain evidence="2">Lau Fau Shan</strain>
    </source>
</reference>
<organism evidence="2">
    <name type="scientific">Mantoniella tinhauana virus 1</name>
    <dbReference type="NCBI Taxonomy" id="3111543"/>
    <lineage>
        <taxon>Viruses</taxon>
    </lineage>
</organism>
<feature type="domain" description="NFACT RNA-binding" evidence="1">
    <location>
        <begin position="2"/>
        <end position="95"/>
    </location>
</feature>
<dbReference type="GO" id="GO:0000049">
    <property type="term" value="F:tRNA binding"/>
    <property type="evidence" value="ECO:0007669"/>
    <property type="project" value="TreeGrafter"/>
</dbReference>
<dbReference type="Pfam" id="PF05670">
    <property type="entry name" value="NFACT-R_1"/>
    <property type="match status" value="1"/>
</dbReference>